<dbReference type="WBParaSite" id="PTRK_0001274800.1">
    <property type="protein sequence ID" value="PTRK_0001274800.1"/>
    <property type="gene ID" value="PTRK_0001274800"/>
</dbReference>
<protein>
    <submittedName>
        <fullName evidence="3">Uncharacterized protein</fullName>
    </submittedName>
</protein>
<evidence type="ECO:0000313" key="2">
    <source>
        <dbReference type="Proteomes" id="UP000038045"/>
    </source>
</evidence>
<evidence type="ECO:0000313" key="3">
    <source>
        <dbReference type="WBParaSite" id="PTRK_0001274800.1"/>
    </source>
</evidence>
<reference evidence="3" key="1">
    <citation type="submission" date="2017-02" db="UniProtKB">
        <authorList>
            <consortium name="WormBaseParasite"/>
        </authorList>
    </citation>
    <scope>IDENTIFICATION</scope>
</reference>
<keyword evidence="2" id="KW-1185">Reference proteome</keyword>
<proteinExistence type="predicted"/>
<name>A0A0N4ZVW5_PARTI</name>
<organism evidence="2 3">
    <name type="scientific">Parastrongyloides trichosuri</name>
    <name type="common">Possum-specific nematode worm</name>
    <dbReference type="NCBI Taxonomy" id="131310"/>
    <lineage>
        <taxon>Eukaryota</taxon>
        <taxon>Metazoa</taxon>
        <taxon>Ecdysozoa</taxon>
        <taxon>Nematoda</taxon>
        <taxon>Chromadorea</taxon>
        <taxon>Rhabditida</taxon>
        <taxon>Tylenchina</taxon>
        <taxon>Panagrolaimomorpha</taxon>
        <taxon>Strongyloidoidea</taxon>
        <taxon>Strongyloididae</taxon>
        <taxon>Parastrongyloides</taxon>
    </lineage>
</organism>
<accession>A0A0N4ZVW5</accession>
<feature type="region of interest" description="Disordered" evidence="1">
    <location>
        <begin position="1"/>
        <end position="22"/>
    </location>
</feature>
<evidence type="ECO:0000256" key="1">
    <source>
        <dbReference type="SAM" id="MobiDB-lite"/>
    </source>
</evidence>
<dbReference type="Proteomes" id="UP000038045">
    <property type="component" value="Unplaced"/>
</dbReference>
<sequence length="89" mass="10014">MADIPTTSEGGEITPSNNSDDNFESQLLDQIEPFLFASLFQSHVIPVRLKILYDTILDKVSFKGKLALLKSFGWTIEDYERGYIKQAAS</sequence>
<dbReference type="AlphaFoldDB" id="A0A0N4ZVW5"/>